<comment type="caution">
    <text evidence="2">The sequence shown here is derived from an EMBL/GenBank/DDBJ whole genome shotgun (WGS) entry which is preliminary data.</text>
</comment>
<sequence length="213" mass="23263">MDDTPPPAYSKDYKRLLDIAPAVSLHDPGPDNKSAQGRGSPRPLPRLPGQDTTSLKTGTVSPLRLHKKSQSTATPSVERPWKPPSDGTPTGNRWDPVANPSPPHFRHREAEFTPSPSSHEMYSRAPSPTSVPLDYGRSAGHFQSPPSRVLHPAANQTPQTPVADPNSFYNPAVSAHLSRPTPYMQPSSQTRNNNNSLNNRPPLNTNTGHVRWA</sequence>
<evidence type="ECO:0000313" key="3">
    <source>
        <dbReference type="Proteomes" id="UP001215280"/>
    </source>
</evidence>
<proteinExistence type="predicted"/>
<evidence type="ECO:0000313" key="2">
    <source>
        <dbReference type="EMBL" id="KAJ7771398.1"/>
    </source>
</evidence>
<feature type="region of interest" description="Disordered" evidence="1">
    <location>
        <begin position="20"/>
        <end position="213"/>
    </location>
</feature>
<accession>A0AAD7JVI2</accession>
<dbReference type="Proteomes" id="UP001215280">
    <property type="component" value="Unassembled WGS sequence"/>
</dbReference>
<reference evidence="2" key="1">
    <citation type="submission" date="2023-03" db="EMBL/GenBank/DDBJ databases">
        <title>Massive genome expansion in bonnet fungi (Mycena s.s.) driven by repeated elements and novel gene families across ecological guilds.</title>
        <authorList>
            <consortium name="Lawrence Berkeley National Laboratory"/>
            <person name="Harder C.B."/>
            <person name="Miyauchi S."/>
            <person name="Viragh M."/>
            <person name="Kuo A."/>
            <person name="Thoen E."/>
            <person name="Andreopoulos B."/>
            <person name="Lu D."/>
            <person name="Skrede I."/>
            <person name="Drula E."/>
            <person name="Henrissat B."/>
            <person name="Morin E."/>
            <person name="Kohler A."/>
            <person name="Barry K."/>
            <person name="LaButti K."/>
            <person name="Morin E."/>
            <person name="Salamov A."/>
            <person name="Lipzen A."/>
            <person name="Mereny Z."/>
            <person name="Hegedus B."/>
            <person name="Baldrian P."/>
            <person name="Stursova M."/>
            <person name="Weitz H."/>
            <person name="Taylor A."/>
            <person name="Grigoriev I.V."/>
            <person name="Nagy L.G."/>
            <person name="Martin F."/>
            <person name="Kauserud H."/>
        </authorList>
    </citation>
    <scope>NUCLEOTIDE SEQUENCE</scope>
    <source>
        <strain evidence="2">CBHHK188m</strain>
    </source>
</reference>
<dbReference type="EMBL" id="JARJLG010000021">
    <property type="protein sequence ID" value="KAJ7771398.1"/>
    <property type="molecule type" value="Genomic_DNA"/>
</dbReference>
<gene>
    <name evidence="2" type="ORF">DFH07DRAFT_228323</name>
</gene>
<feature type="compositionally biased region" description="Polar residues" evidence="1">
    <location>
        <begin position="114"/>
        <end position="130"/>
    </location>
</feature>
<organism evidence="2 3">
    <name type="scientific">Mycena maculata</name>
    <dbReference type="NCBI Taxonomy" id="230809"/>
    <lineage>
        <taxon>Eukaryota</taxon>
        <taxon>Fungi</taxon>
        <taxon>Dikarya</taxon>
        <taxon>Basidiomycota</taxon>
        <taxon>Agaricomycotina</taxon>
        <taxon>Agaricomycetes</taxon>
        <taxon>Agaricomycetidae</taxon>
        <taxon>Agaricales</taxon>
        <taxon>Marasmiineae</taxon>
        <taxon>Mycenaceae</taxon>
        <taxon>Mycena</taxon>
    </lineage>
</organism>
<protein>
    <submittedName>
        <fullName evidence="2">Uncharacterized protein</fullName>
    </submittedName>
</protein>
<feature type="compositionally biased region" description="Low complexity" evidence="1">
    <location>
        <begin position="190"/>
        <end position="206"/>
    </location>
</feature>
<dbReference type="AlphaFoldDB" id="A0AAD7JVI2"/>
<evidence type="ECO:0000256" key="1">
    <source>
        <dbReference type="SAM" id="MobiDB-lite"/>
    </source>
</evidence>
<feature type="compositionally biased region" description="Polar residues" evidence="1">
    <location>
        <begin position="50"/>
        <end position="60"/>
    </location>
</feature>
<keyword evidence="3" id="KW-1185">Reference proteome</keyword>
<name>A0AAD7JVI2_9AGAR</name>